<organism evidence="1 4">
    <name type="scientific">Adineta ricciae</name>
    <name type="common">Rotifer</name>
    <dbReference type="NCBI Taxonomy" id="249248"/>
    <lineage>
        <taxon>Eukaryota</taxon>
        <taxon>Metazoa</taxon>
        <taxon>Spiralia</taxon>
        <taxon>Gnathifera</taxon>
        <taxon>Rotifera</taxon>
        <taxon>Eurotatoria</taxon>
        <taxon>Bdelloidea</taxon>
        <taxon>Adinetida</taxon>
        <taxon>Adinetidae</taxon>
        <taxon>Adineta</taxon>
    </lineage>
</organism>
<dbReference type="EMBL" id="CAJNOR010000548">
    <property type="protein sequence ID" value="CAF0944812.1"/>
    <property type="molecule type" value="Genomic_DNA"/>
</dbReference>
<evidence type="ECO:0000313" key="4">
    <source>
        <dbReference type="Proteomes" id="UP000663852"/>
    </source>
</evidence>
<proteinExistence type="predicted"/>
<comment type="caution">
    <text evidence="1">The sequence shown here is derived from an EMBL/GenBank/DDBJ whole genome shotgun (WGS) entry which is preliminary data.</text>
</comment>
<sequence>MLHTIMNSSTEKLLFDEDYCQTCSKTSSVNGKKRLSCFLCDHCHLPMCYDCFEKHTNQLIDEQSHLQRRFIQLLNLFYNKRELLSTFEENCIRNINTVFEEVLTDLQTLRDESIDYVKQQFQDAEIALSDTIANLRPLTTKSQQFWAYDSAKNDIMLELEQQRKQIKELEDRLKLFSSPDMKFKMLTFPRNRLDLHCQFLANSSSSSPIKEFSASSPGKLITAQCSYSQSNEYESEKIVVDTEIEELNQNIYSTKQIQTDSIIESNPNVTANHDADEDEYYSLQENTSELSTRANTEPYLSTRYTSQGTILTQNEVDRIASDGEHLLYFSDTSKLLCYVRDISFDQQIEHISITKEITCRWPHYPILDLIYSPVSSQFVCATRKGLYTCTIDSNNESSTIDIQMQLTQHWSYVRLSADRNFLWLWTDTPRLSQLHVYSPKTFHCVKVFNLSDYPHFSDNSTSFCTHTNLIATVFQFKQMLDKSSYRKIFHLSFCDTSDLRELCTIRLGECDIDHEIRANNEGKFFLTNGKRKLWIIDQHGRKEFVKLSRSGRALAVHGLNQIFIANGSHQLQCIELVRNDY</sequence>
<name>A0A813MYC9_ADIRI</name>
<dbReference type="OrthoDB" id="10008750at2759"/>
<evidence type="ECO:0000313" key="3">
    <source>
        <dbReference type="Proteomes" id="UP000663828"/>
    </source>
</evidence>
<dbReference type="Proteomes" id="UP000663852">
    <property type="component" value="Unassembled WGS sequence"/>
</dbReference>
<gene>
    <name evidence="1" type="ORF">EDS130_LOCUS967</name>
    <name evidence="2" type="ORF">XAT740_LOCUS10325</name>
</gene>
<dbReference type="AlphaFoldDB" id="A0A813MYC9"/>
<reference evidence="1" key="1">
    <citation type="submission" date="2021-02" db="EMBL/GenBank/DDBJ databases">
        <authorList>
            <person name="Nowell W R."/>
        </authorList>
    </citation>
    <scope>NUCLEOTIDE SEQUENCE</scope>
</reference>
<protein>
    <submittedName>
        <fullName evidence="1">Uncharacterized protein</fullName>
    </submittedName>
</protein>
<keyword evidence="3" id="KW-1185">Reference proteome</keyword>
<dbReference type="Proteomes" id="UP000663828">
    <property type="component" value="Unassembled WGS sequence"/>
</dbReference>
<evidence type="ECO:0000313" key="1">
    <source>
        <dbReference type="EMBL" id="CAF0729143.1"/>
    </source>
</evidence>
<accession>A0A813MYC9</accession>
<dbReference type="SUPFAM" id="SSF69322">
    <property type="entry name" value="Tricorn protease domain 2"/>
    <property type="match status" value="1"/>
</dbReference>
<evidence type="ECO:0000313" key="2">
    <source>
        <dbReference type="EMBL" id="CAF0944812.1"/>
    </source>
</evidence>
<dbReference type="EMBL" id="CAJNOJ010000002">
    <property type="protein sequence ID" value="CAF0729143.1"/>
    <property type="molecule type" value="Genomic_DNA"/>
</dbReference>